<comment type="caution">
    <text evidence="2">The sequence shown here is derived from an EMBL/GenBank/DDBJ whole genome shotgun (WGS) entry which is preliminary data.</text>
</comment>
<sequence length="268" mass="30261">MFRITSPAPSVLSASEPPSEPPSSPIRDLEFDDFVDPVIGRADCVPPINTSITFPPDNLPCLPINAAWVASKLDTWLTRVAGFCAVCYFQHERRPISVIELYSNGGRRRWEDYHHKEPERCPWRLLHPSTAYQHFQHQVYSAIRIQHPSEPQEATCVICEEAYACRAVHELHSHGASLFIVAFLVWEEASTCNSVFSFLQGHVNVAVPCFCTREEYAIWLGRPACAPWTDLLNVHLVAASYCALKSSDLLPKPQQPEVEDVVVYRSVF</sequence>
<accession>A0AAD4BCV4</accession>
<keyword evidence="3" id="KW-1185">Reference proteome</keyword>
<feature type="compositionally biased region" description="Low complexity" evidence="1">
    <location>
        <begin position="1"/>
        <end position="17"/>
    </location>
</feature>
<dbReference type="Proteomes" id="UP001194468">
    <property type="component" value="Unassembled WGS sequence"/>
</dbReference>
<dbReference type="EMBL" id="WHUW01000191">
    <property type="protein sequence ID" value="KAF8418660.1"/>
    <property type="molecule type" value="Genomic_DNA"/>
</dbReference>
<evidence type="ECO:0000313" key="2">
    <source>
        <dbReference type="EMBL" id="KAF8418660.1"/>
    </source>
</evidence>
<organism evidence="2 3">
    <name type="scientific">Boletus edulis BED1</name>
    <dbReference type="NCBI Taxonomy" id="1328754"/>
    <lineage>
        <taxon>Eukaryota</taxon>
        <taxon>Fungi</taxon>
        <taxon>Dikarya</taxon>
        <taxon>Basidiomycota</taxon>
        <taxon>Agaricomycotina</taxon>
        <taxon>Agaricomycetes</taxon>
        <taxon>Agaricomycetidae</taxon>
        <taxon>Boletales</taxon>
        <taxon>Boletineae</taxon>
        <taxon>Boletaceae</taxon>
        <taxon>Boletoideae</taxon>
        <taxon>Boletus</taxon>
    </lineage>
</organism>
<name>A0AAD4BCV4_BOLED</name>
<evidence type="ECO:0000313" key="3">
    <source>
        <dbReference type="Proteomes" id="UP001194468"/>
    </source>
</evidence>
<feature type="region of interest" description="Disordered" evidence="1">
    <location>
        <begin position="1"/>
        <end position="26"/>
    </location>
</feature>
<evidence type="ECO:0000256" key="1">
    <source>
        <dbReference type="SAM" id="MobiDB-lite"/>
    </source>
</evidence>
<protein>
    <submittedName>
        <fullName evidence="2">Uncharacterized protein</fullName>
    </submittedName>
</protein>
<dbReference type="AlphaFoldDB" id="A0AAD4BCV4"/>
<proteinExistence type="predicted"/>
<reference evidence="2" key="1">
    <citation type="submission" date="2019-10" db="EMBL/GenBank/DDBJ databases">
        <authorList>
            <consortium name="DOE Joint Genome Institute"/>
            <person name="Kuo A."/>
            <person name="Miyauchi S."/>
            <person name="Kiss E."/>
            <person name="Drula E."/>
            <person name="Kohler A."/>
            <person name="Sanchez-Garcia M."/>
            <person name="Andreopoulos B."/>
            <person name="Barry K.W."/>
            <person name="Bonito G."/>
            <person name="Buee M."/>
            <person name="Carver A."/>
            <person name="Chen C."/>
            <person name="Cichocki N."/>
            <person name="Clum A."/>
            <person name="Culley D."/>
            <person name="Crous P.W."/>
            <person name="Fauchery L."/>
            <person name="Girlanda M."/>
            <person name="Hayes R."/>
            <person name="Keri Z."/>
            <person name="LaButti K."/>
            <person name="Lipzen A."/>
            <person name="Lombard V."/>
            <person name="Magnuson J."/>
            <person name="Maillard F."/>
            <person name="Morin E."/>
            <person name="Murat C."/>
            <person name="Nolan M."/>
            <person name="Ohm R."/>
            <person name="Pangilinan J."/>
            <person name="Pereira M."/>
            <person name="Perotto S."/>
            <person name="Peter M."/>
            <person name="Riley R."/>
            <person name="Sitrit Y."/>
            <person name="Stielow B."/>
            <person name="Szollosi G."/>
            <person name="Zifcakova L."/>
            <person name="Stursova M."/>
            <person name="Spatafora J.W."/>
            <person name="Tedersoo L."/>
            <person name="Vaario L.-M."/>
            <person name="Yamada A."/>
            <person name="Yan M."/>
            <person name="Wang P."/>
            <person name="Xu J."/>
            <person name="Bruns T."/>
            <person name="Baldrian P."/>
            <person name="Vilgalys R."/>
            <person name="Henrissat B."/>
            <person name="Grigoriev I.V."/>
            <person name="Hibbett D."/>
            <person name="Nagy L.G."/>
            <person name="Martin F.M."/>
        </authorList>
    </citation>
    <scope>NUCLEOTIDE SEQUENCE</scope>
    <source>
        <strain evidence="2">BED1</strain>
    </source>
</reference>
<reference evidence="2" key="2">
    <citation type="journal article" date="2020" name="Nat. Commun.">
        <title>Large-scale genome sequencing of mycorrhizal fungi provides insights into the early evolution of symbiotic traits.</title>
        <authorList>
            <person name="Miyauchi S."/>
            <person name="Kiss E."/>
            <person name="Kuo A."/>
            <person name="Drula E."/>
            <person name="Kohler A."/>
            <person name="Sanchez-Garcia M."/>
            <person name="Morin E."/>
            <person name="Andreopoulos B."/>
            <person name="Barry K.W."/>
            <person name="Bonito G."/>
            <person name="Buee M."/>
            <person name="Carver A."/>
            <person name="Chen C."/>
            <person name="Cichocki N."/>
            <person name="Clum A."/>
            <person name="Culley D."/>
            <person name="Crous P.W."/>
            <person name="Fauchery L."/>
            <person name="Girlanda M."/>
            <person name="Hayes R.D."/>
            <person name="Keri Z."/>
            <person name="LaButti K."/>
            <person name="Lipzen A."/>
            <person name="Lombard V."/>
            <person name="Magnuson J."/>
            <person name="Maillard F."/>
            <person name="Murat C."/>
            <person name="Nolan M."/>
            <person name="Ohm R.A."/>
            <person name="Pangilinan J."/>
            <person name="Pereira M.F."/>
            <person name="Perotto S."/>
            <person name="Peter M."/>
            <person name="Pfister S."/>
            <person name="Riley R."/>
            <person name="Sitrit Y."/>
            <person name="Stielow J.B."/>
            <person name="Szollosi G."/>
            <person name="Zifcakova L."/>
            <person name="Stursova M."/>
            <person name="Spatafora J.W."/>
            <person name="Tedersoo L."/>
            <person name="Vaario L.M."/>
            <person name="Yamada A."/>
            <person name="Yan M."/>
            <person name="Wang P."/>
            <person name="Xu J."/>
            <person name="Bruns T."/>
            <person name="Baldrian P."/>
            <person name="Vilgalys R."/>
            <person name="Dunand C."/>
            <person name="Henrissat B."/>
            <person name="Grigoriev I.V."/>
            <person name="Hibbett D."/>
            <person name="Nagy L.G."/>
            <person name="Martin F.M."/>
        </authorList>
    </citation>
    <scope>NUCLEOTIDE SEQUENCE</scope>
    <source>
        <strain evidence="2">BED1</strain>
    </source>
</reference>
<gene>
    <name evidence="2" type="ORF">L210DRAFT_891783</name>
</gene>